<dbReference type="AlphaFoldDB" id="A0A520MEZ3"/>
<dbReference type="Proteomes" id="UP000315889">
    <property type="component" value="Unassembled WGS sequence"/>
</dbReference>
<dbReference type="EMBL" id="SHBP01000008">
    <property type="protein sequence ID" value="RZO19775.1"/>
    <property type="molecule type" value="Genomic_DNA"/>
</dbReference>
<dbReference type="Gene3D" id="2.120.10.10">
    <property type="match status" value="1"/>
</dbReference>
<accession>A0A520MEZ3</accession>
<evidence type="ECO:0000313" key="2">
    <source>
        <dbReference type="Proteomes" id="UP000315889"/>
    </source>
</evidence>
<reference evidence="1 2" key="1">
    <citation type="submission" date="2019-02" db="EMBL/GenBank/DDBJ databases">
        <title>Prokaryotic population dynamics and viral predation in marine succession experiment using metagenomics: the confinement effect.</title>
        <authorList>
            <person name="Haro-Moreno J.M."/>
            <person name="Rodriguez-Valera F."/>
            <person name="Lopez-Perez M."/>
        </authorList>
    </citation>
    <scope>NUCLEOTIDE SEQUENCE [LARGE SCALE GENOMIC DNA]</scope>
    <source>
        <strain evidence="1">MED-G170</strain>
    </source>
</reference>
<comment type="caution">
    <text evidence="1">The sequence shown here is derived from an EMBL/GenBank/DDBJ whole genome shotgun (WGS) entry which is preliminary data.</text>
</comment>
<dbReference type="CDD" id="cd15482">
    <property type="entry name" value="Sialidase_non-viral"/>
    <property type="match status" value="1"/>
</dbReference>
<evidence type="ECO:0000313" key="1">
    <source>
        <dbReference type="EMBL" id="RZO19775.1"/>
    </source>
</evidence>
<proteinExistence type="predicted"/>
<name>A0A520MEZ3_9GAMM</name>
<dbReference type="InterPro" id="IPR036278">
    <property type="entry name" value="Sialidase_sf"/>
</dbReference>
<sequence length="408" mass="43822">MMIIMLLAAGSCAEQSNETRTLVDWSSPAGQNSVSPNLSLDLSGSPILSWMKVGENTVALEYSRWEGSRWSSPVTVAKGDNWLVNRADFPSVVQLTESLWASHWLVMTDPAIFAYDVVVSLSTDGGVTWDAPLTPHTDGTFSEHGFVSFFVNGDDVGAVWLDGREMVATHGLSMSADGAHGNAGGMTLRSTQIKSDGTLTKDQVIDSLVCDCCQTDIAQSDQGPVLVFRNRTKDEYRDIYFSRMIEGRWSEPKPVSVDGWKIAGCPVNGPSVATNDEATAVAWYTQAKSYGEVKLAVSGAGVDSFSDPLVVDEGDSVLGQVGLAATSNGGFLVSWMTFSEGTAGQLNLRYVDREGVASSVFEATKINMTRRAGLPQMVLFDNLAVTTWTGGGETYKAVKVATTQFDTL</sequence>
<gene>
    <name evidence="1" type="ORF">EVB03_06485</name>
</gene>
<protein>
    <submittedName>
        <fullName evidence="1">Exo-alpha-sialidase</fullName>
    </submittedName>
</protein>
<dbReference type="SUPFAM" id="SSF50939">
    <property type="entry name" value="Sialidases"/>
    <property type="match status" value="1"/>
</dbReference>
<organism evidence="1 2">
    <name type="scientific">SAR92 clade bacterium</name>
    <dbReference type="NCBI Taxonomy" id="2315479"/>
    <lineage>
        <taxon>Bacteria</taxon>
        <taxon>Pseudomonadati</taxon>
        <taxon>Pseudomonadota</taxon>
        <taxon>Gammaproteobacteria</taxon>
        <taxon>Cellvibrionales</taxon>
        <taxon>Porticoccaceae</taxon>
        <taxon>SAR92 clade</taxon>
    </lineage>
</organism>